<dbReference type="InterPro" id="IPR001279">
    <property type="entry name" value="Metallo-B-lactamas"/>
</dbReference>
<organism evidence="8 9">
    <name type="scientific">Polycladospora coralii</name>
    <dbReference type="NCBI Taxonomy" id="2771432"/>
    <lineage>
        <taxon>Bacteria</taxon>
        <taxon>Bacillati</taxon>
        <taxon>Bacillota</taxon>
        <taxon>Bacilli</taxon>
        <taxon>Bacillales</taxon>
        <taxon>Thermoactinomycetaceae</taxon>
        <taxon>Polycladospora</taxon>
    </lineage>
</organism>
<accession>A0A926RT17</accession>
<dbReference type="SUPFAM" id="SSF56281">
    <property type="entry name" value="Metallo-hydrolase/oxidoreductase"/>
    <property type="match status" value="1"/>
</dbReference>
<dbReference type="Proteomes" id="UP000661691">
    <property type="component" value="Unassembled WGS sequence"/>
</dbReference>
<feature type="transmembrane region" description="Helical" evidence="6">
    <location>
        <begin position="30"/>
        <end position="46"/>
    </location>
</feature>
<proteinExistence type="predicted"/>
<keyword evidence="3 6" id="KW-0812">Transmembrane</keyword>
<feature type="domain" description="Metallo-beta-lactamase" evidence="7">
    <location>
        <begin position="532"/>
        <end position="748"/>
    </location>
</feature>
<dbReference type="RefSeq" id="WP_191141371.1">
    <property type="nucleotide sequence ID" value="NZ_JACXAH010000002.1"/>
</dbReference>
<evidence type="ECO:0000256" key="1">
    <source>
        <dbReference type="ARBA" id="ARBA00004651"/>
    </source>
</evidence>
<feature type="transmembrane region" description="Helical" evidence="6">
    <location>
        <begin position="346"/>
        <end position="363"/>
    </location>
</feature>
<feature type="transmembrane region" description="Helical" evidence="6">
    <location>
        <begin position="245"/>
        <end position="267"/>
    </location>
</feature>
<gene>
    <name evidence="8" type="ORF">IC620_01910</name>
</gene>
<evidence type="ECO:0000313" key="9">
    <source>
        <dbReference type="Proteomes" id="UP000661691"/>
    </source>
</evidence>
<feature type="transmembrane region" description="Helical" evidence="6">
    <location>
        <begin position="6"/>
        <end position="23"/>
    </location>
</feature>
<dbReference type="GO" id="GO:0005886">
    <property type="term" value="C:plasma membrane"/>
    <property type="evidence" value="ECO:0007669"/>
    <property type="project" value="UniProtKB-SubCell"/>
</dbReference>
<reference evidence="8" key="1">
    <citation type="submission" date="2020-09" db="EMBL/GenBank/DDBJ databases">
        <title>A novel bacterium of genus Hazenella, isolated from South China Sea.</title>
        <authorList>
            <person name="Huang H."/>
            <person name="Mo K."/>
            <person name="Hu Y."/>
        </authorList>
    </citation>
    <scope>NUCLEOTIDE SEQUENCE</scope>
    <source>
        <strain evidence="8">IB182357</strain>
    </source>
</reference>
<protein>
    <submittedName>
        <fullName evidence="8">DNA internalization-related competence protein ComEC/Rec2</fullName>
    </submittedName>
</protein>
<dbReference type="InterPro" id="IPR025405">
    <property type="entry name" value="DUF4131"/>
</dbReference>
<comment type="caution">
    <text evidence="8">The sequence shown here is derived from an EMBL/GenBank/DDBJ whole genome shotgun (WGS) entry which is preliminary data.</text>
</comment>
<name>A0A926RT17_9BACL</name>
<evidence type="ECO:0000259" key="7">
    <source>
        <dbReference type="SMART" id="SM00849"/>
    </source>
</evidence>
<evidence type="ECO:0000313" key="8">
    <source>
        <dbReference type="EMBL" id="MBD1371113.1"/>
    </source>
</evidence>
<feature type="transmembrane region" description="Helical" evidence="6">
    <location>
        <begin position="497"/>
        <end position="515"/>
    </location>
</feature>
<dbReference type="EMBL" id="JACXAH010000002">
    <property type="protein sequence ID" value="MBD1371113.1"/>
    <property type="molecule type" value="Genomic_DNA"/>
</dbReference>
<dbReference type="InterPro" id="IPR035681">
    <property type="entry name" value="ComA-like_MBL"/>
</dbReference>
<keyword evidence="9" id="KW-1185">Reference proteome</keyword>
<dbReference type="Gene3D" id="3.60.15.10">
    <property type="entry name" value="Ribonuclease Z/Hydroxyacylglutathione hydrolase-like"/>
    <property type="match status" value="1"/>
</dbReference>
<feature type="transmembrane region" description="Helical" evidence="6">
    <location>
        <begin position="287"/>
        <end position="314"/>
    </location>
</feature>
<evidence type="ECO:0000256" key="6">
    <source>
        <dbReference type="SAM" id="Phobius"/>
    </source>
</evidence>
<dbReference type="AlphaFoldDB" id="A0A926RT17"/>
<feature type="transmembrane region" description="Helical" evidence="6">
    <location>
        <begin position="375"/>
        <end position="394"/>
    </location>
</feature>
<dbReference type="Pfam" id="PF03772">
    <property type="entry name" value="Competence"/>
    <property type="match status" value="1"/>
</dbReference>
<keyword evidence="4 6" id="KW-1133">Transmembrane helix</keyword>
<keyword evidence="2" id="KW-1003">Cell membrane</keyword>
<evidence type="ECO:0000256" key="2">
    <source>
        <dbReference type="ARBA" id="ARBA00022475"/>
    </source>
</evidence>
<dbReference type="InterPro" id="IPR036866">
    <property type="entry name" value="RibonucZ/Hydroxyglut_hydro"/>
</dbReference>
<feature type="transmembrane region" description="Helical" evidence="6">
    <location>
        <begin position="463"/>
        <end position="485"/>
    </location>
</feature>
<keyword evidence="5 6" id="KW-0472">Membrane</keyword>
<sequence length="798" mass="90904">MLRRPFVWLACSFIIGVIGAYWSYQDWMSYMILFFIVAIVGGVVYYHQARGLLLTIVCLGFLLGAMRISFAEWDAEAEMRATAVEDKRLVQMTGEIITDPVIDGDQISFILRLQKSQRIQVRIYLKTESEWKQAHQLRRKMMISLDAQLQQPSLARNPYGFDYRAYLKQKNIYWVGYSDQFESLEIVASQPTHIQRQLDELRRGLATQIKSLFPTPYEGFIQGILLGYRNQVDPELIEIYQNLGIIHVLAISGLHVGVLIGILYFILKKLGLAREHAAWLVMISLPIYVILTGAGIPVVRAAIMGGFVLLSVALNRWKDPLSFLAIALLCQLIWNPYQLFQAGFQLSYAITTSLILVVNRVDFQEKKIKNRLYQAVFVTIVAQVSSFPFLLYHFNQFSMVAWACNLLFVPIFSGIIFPLAWLSVCMSFISFDLGGFIAKVLIFLLSLFDQLATWVDGMPGLQYAWATPSLAWFSLYAFAILYIGLAWNQYFYDWKKHVLRAMICFVLVMGSFIAFSNPKQIGTKVTFLDVGQGDCTVIETQDGKVILVDGGGKPFYAQAKWKQRNHPFEVGHDVVFPFLKASGINKIDYLIMTHGDYDHIGGLQAIAERIPITTVIRNNQLPIHSSEQKLMATLRDQGSSIKVPQLGLKEVIEPGIEWKFLHPSMKRDDHNQIRTNNQSIVFMMNIYSSKLLMTGDIEVDAEKEINARWQLPRVDVLKVAHHGSATSTQNDWVNRLRPQHAIISVGQHNRYQHPSPEVLTRLTSVNANIWRTDEQGAIVIHFDETGYNIQPNIVKSTE</sequence>
<comment type="subcellular location">
    <subcellularLocation>
        <location evidence="1">Cell membrane</location>
        <topology evidence="1">Multi-pass membrane protein</topology>
    </subcellularLocation>
</comment>
<dbReference type="PANTHER" id="PTHR30619">
    <property type="entry name" value="DNA INTERNALIZATION/COMPETENCE PROTEIN COMEC/REC2"/>
    <property type="match status" value="1"/>
</dbReference>
<dbReference type="PANTHER" id="PTHR30619:SF1">
    <property type="entry name" value="RECOMBINATION PROTEIN 2"/>
    <property type="match status" value="1"/>
</dbReference>
<dbReference type="Pfam" id="PF00753">
    <property type="entry name" value="Lactamase_B"/>
    <property type="match status" value="1"/>
</dbReference>
<evidence type="ECO:0000256" key="5">
    <source>
        <dbReference type="ARBA" id="ARBA00023136"/>
    </source>
</evidence>
<dbReference type="GO" id="GO:0030420">
    <property type="term" value="P:establishment of competence for transformation"/>
    <property type="evidence" value="ECO:0007669"/>
    <property type="project" value="InterPro"/>
</dbReference>
<dbReference type="InterPro" id="IPR052159">
    <property type="entry name" value="Competence_DNA_uptake"/>
</dbReference>
<feature type="transmembrane region" description="Helical" evidence="6">
    <location>
        <begin position="429"/>
        <end position="448"/>
    </location>
</feature>
<evidence type="ECO:0000256" key="3">
    <source>
        <dbReference type="ARBA" id="ARBA00022692"/>
    </source>
</evidence>
<dbReference type="InterPro" id="IPR004477">
    <property type="entry name" value="ComEC_N"/>
</dbReference>
<feature type="transmembrane region" description="Helical" evidence="6">
    <location>
        <begin position="52"/>
        <end position="70"/>
    </location>
</feature>
<dbReference type="SMART" id="SM00849">
    <property type="entry name" value="Lactamase_B"/>
    <property type="match status" value="1"/>
</dbReference>
<dbReference type="NCBIfam" id="TIGR00360">
    <property type="entry name" value="ComEC_N-term"/>
    <property type="match status" value="1"/>
</dbReference>
<feature type="transmembrane region" description="Helical" evidence="6">
    <location>
        <begin position="400"/>
        <end position="422"/>
    </location>
</feature>
<dbReference type="Pfam" id="PF13567">
    <property type="entry name" value="DUF4131"/>
    <property type="match status" value="1"/>
</dbReference>
<dbReference type="CDD" id="cd07731">
    <property type="entry name" value="ComA-like_MBL-fold"/>
    <property type="match status" value="1"/>
</dbReference>
<dbReference type="NCBIfam" id="TIGR00361">
    <property type="entry name" value="ComEC_Rec2"/>
    <property type="match status" value="1"/>
</dbReference>
<evidence type="ECO:0000256" key="4">
    <source>
        <dbReference type="ARBA" id="ARBA00022989"/>
    </source>
</evidence>
<dbReference type="InterPro" id="IPR004797">
    <property type="entry name" value="Competence_ComEC/Rec2"/>
</dbReference>